<proteinExistence type="predicted"/>
<dbReference type="Proteomes" id="UP001060085">
    <property type="component" value="Linkage Group LG03"/>
</dbReference>
<sequence>MTSKEQEPQQNTRHLAVRGRGFGWSKGGGSTGKADYLYVLGGGPGIIMGHYLTVMKWRSNFRPSKDQIYSTLGLVMFPELSMELFREDLLLRMGNLIGKVVWVDQTTLATARGRFAQSSCSQAYGGGSTERSRNDCLTAGESGGGSFGKFVKQQQQLGRNSGEVRHVVTSIGLDS</sequence>
<keyword evidence="2" id="KW-1185">Reference proteome</keyword>
<organism evidence="1 2">
    <name type="scientific">Catharanthus roseus</name>
    <name type="common">Madagascar periwinkle</name>
    <name type="synonym">Vinca rosea</name>
    <dbReference type="NCBI Taxonomy" id="4058"/>
    <lineage>
        <taxon>Eukaryota</taxon>
        <taxon>Viridiplantae</taxon>
        <taxon>Streptophyta</taxon>
        <taxon>Embryophyta</taxon>
        <taxon>Tracheophyta</taxon>
        <taxon>Spermatophyta</taxon>
        <taxon>Magnoliopsida</taxon>
        <taxon>eudicotyledons</taxon>
        <taxon>Gunneridae</taxon>
        <taxon>Pentapetalae</taxon>
        <taxon>asterids</taxon>
        <taxon>lamiids</taxon>
        <taxon>Gentianales</taxon>
        <taxon>Apocynaceae</taxon>
        <taxon>Rauvolfioideae</taxon>
        <taxon>Vinceae</taxon>
        <taxon>Catharanthinae</taxon>
        <taxon>Catharanthus</taxon>
    </lineage>
</organism>
<comment type="caution">
    <text evidence="1">The sequence shown here is derived from an EMBL/GenBank/DDBJ whole genome shotgun (WGS) entry which is preliminary data.</text>
</comment>
<evidence type="ECO:0000313" key="2">
    <source>
        <dbReference type="Proteomes" id="UP001060085"/>
    </source>
</evidence>
<protein>
    <submittedName>
        <fullName evidence="1">Uncharacterized protein</fullName>
    </submittedName>
</protein>
<accession>A0ACC0BML0</accession>
<evidence type="ECO:0000313" key="1">
    <source>
        <dbReference type="EMBL" id="KAI5673827.1"/>
    </source>
</evidence>
<reference evidence="2" key="1">
    <citation type="journal article" date="2023" name="Nat. Plants">
        <title>Single-cell RNA sequencing provides a high-resolution roadmap for understanding the multicellular compartmentation of specialized metabolism.</title>
        <authorList>
            <person name="Sun S."/>
            <person name="Shen X."/>
            <person name="Li Y."/>
            <person name="Li Y."/>
            <person name="Wang S."/>
            <person name="Li R."/>
            <person name="Zhang H."/>
            <person name="Shen G."/>
            <person name="Guo B."/>
            <person name="Wei J."/>
            <person name="Xu J."/>
            <person name="St-Pierre B."/>
            <person name="Chen S."/>
            <person name="Sun C."/>
        </authorList>
    </citation>
    <scope>NUCLEOTIDE SEQUENCE [LARGE SCALE GENOMIC DNA]</scope>
</reference>
<dbReference type="EMBL" id="CM044703">
    <property type="protein sequence ID" value="KAI5673827.1"/>
    <property type="molecule type" value="Genomic_DNA"/>
</dbReference>
<gene>
    <name evidence="1" type="ORF">M9H77_14191</name>
</gene>
<name>A0ACC0BML0_CATRO</name>